<evidence type="ECO:0000313" key="3">
    <source>
        <dbReference type="EMBL" id="ETN42005.1"/>
    </source>
</evidence>
<dbReference type="eggNOG" id="ENOG502QU9P">
    <property type="taxonomic scope" value="Eukaryota"/>
</dbReference>
<name>W2S086_CYPE1</name>
<accession>W2S086</accession>
<dbReference type="GeneID" id="19971283"/>
<dbReference type="Proteomes" id="UP000030752">
    <property type="component" value="Unassembled WGS sequence"/>
</dbReference>
<gene>
    <name evidence="3" type="ORF">HMPREF1541_03944</name>
</gene>
<dbReference type="AlphaFoldDB" id="W2S086"/>
<feature type="domain" description="DUF2264" evidence="1">
    <location>
        <begin position="19"/>
        <end position="368"/>
    </location>
</feature>
<dbReference type="HOGENOM" id="CLU_028269_1_0_1"/>
<dbReference type="RefSeq" id="XP_008716514.1">
    <property type="nucleotide sequence ID" value="XM_008718292.1"/>
</dbReference>
<dbReference type="PANTHER" id="PTHR35339">
    <property type="entry name" value="LINALOOL DEHYDRATASE_ISOMERASE DOMAIN-CONTAINING PROTEIN"/>
    <property type="match status" value="1"/>
</dbReference>
<evidence type="ECO:0000259" key="1">
    <source>
        <dbReference type="Pfam" id="PF10022"/>
    </source>
</evidence>
<reference evidence="3 4" key="1">
    <citation type="submission" date="2013-03" db="EMBL/GenBank/DDBJ databases">
        <title>The Genome Sequence of Phialophora europaea CBS 101466.</title>
        <authorList>
            <consortium name="The Broad Institute Genomics Platform"/>
            <person name="Cuomo C."/>
            <person name="de Hoog S."/>
            <person name="Gorbushina A."/>
            <person name="Walker B."/>
            <person name="Young S.K."/>
            <person name="Zeng Q."/>
            <person name="Gargeya S."/>
            <person name="Fitzgerald M."/>
            <person name="Haas B."/>
            <person name="Abouelleil A."/>
            <person name="Allen A.W."/>
            <person name="Alvarado L."/>
            <person name="Arachchi H.M."/>
            <person name="Berlin A.M."/>
            <person name="Chapman S.B."/>
            <person name="Gainer-Dewar J."/>
            <person name="Goldberg J."/>
            <person name="Griggs A."/>
            <person name="Gujja S."/>
            <person name="Hansen M."/>
            <person name="Howarth C."/>
            <person name="Imamovic A."/>
            <person name="Ireland A."/>
            <person name="Larimer J."/>
            <person name="McCowan C."/>
            <person name="Murphy C."/>
            <person name="Pearson M."/>
            <person name="Poon T.W."/>
            <person name="Priest M."/>
            <person name="Roberts A."/>
            <person name="Saif S."/>
            <person name="Shea T."/>
            <person name="Sisk P."/>
            <person name="Sykes S."/>
            <person name="Wortman J."/>
            <person name="Nusbaum C."/>
            <person name="Birren B."/>
        </authorList>
    </citation>
    <scope>NUCLEOTIDE SEQUENCE [LARGE SCALE GENOMIC DNA]</scope>
    <source>
        <strain evidence="3 4">CBS 101466</strain>
    </source>
</reference>
<organism evidence="3 4">
    <name type="scientific">Cyphellophora europaea (strain CBS 101466)</name>
    <name type="common">Phialophora europaea</name>
    <dbReference type="NCBI Taxonomy" id="1220924"/>
    <lineage>
        <taxon>Eukaryota</taxon>
        <taxon>Fungi</taxon>
        <taxon>Dikarya</taxon>
        <taxon>Ascomycota</taxon>
        <taxon>Pezizomycotina</taxon>
        <taxon>Eurotiomycetes</taxon>
        <taxon>Chaetothyriomycetidae</taxon>
        <taxon>Chaetothyriales</taxon>
        <taxon>Cyphellophoraceae</taxon>
        <taxon>Cyphellophora</taxon>
    </lineage>
</organism>
<dbReference type="InterPro" id="IPR049349">
    <property type="entry name" value="DUF2264_N"/>
</dbReference>
<sequence length="640" mass="71893">MSTGPPTNFTSLSTHALTTRSDFAHACSSLLQPLLPFFSPGRTRVKLGATATRYDETGAQLEGFTRPLWGLASLLAGGFPFTDASFWLEGLRNGTNPAHPEFWGWPRDLDQRMVEMCPLGFALIVAPAQLWEPLTQSEKQNVQQWLGAINAREMPNTNWLWFRVFANLAMKKNGALYDAQKLKADMDHLDGFYRGEGWSNDGPEGYTQMDYYSGSFAIQLLQLLYVKINGGEDQERAERYRDWARQYALAFVHYFDEEGRAITFGRSLTYRFAMAGFWSAVAFADLELPDPLNWGVVKGILLRNLRWWTRQLNILSPQGTLTIGYCYPNQFTSENYNSPGSPYWFMLSFAALACPESHPFWQAEEQPYPTARLPATVALRQPKHIMVRGGGHTFLLSSGQQCHYPMRAAESKYGKFAYSSVFGYSVPTGGYFVQAAGGDSMLTLSEDEGESWKVRRVAIDAAIEENEGTPVLRSGWKPWSDVSVETWLVPPEEATPNWYLRIHHINTGRNLRTSEGAWALCGERESDGRELEALGVDGREGRQQGQNEAVVVSQAGVVGIVELKAKREGVVLEEDANSNLVSSRSILPTLATTLEAGEDMWLVAAIFAVPADAHDWRETWQTMWRTRPAMPSWLERLTTQ</sequence>
<dbReference type="Pfam" id="PF20938">
    <property type="entry name" value="DUF2264_C"/>
    <property type="match status" value="1"/>
</dbReference>
<dbReference type="EMBL" id="KB822719">
    <property type="protein sequence ID" value="ETN42005.1"/>
    <property type="molecule type" value="Genomic_DNA"/>
</dbReference>
<evidence type="ECO:0000259" key="2">
    <source>
        <dbReference type="Pfam" id="PF20938"/>
    </source>
</evidence>
<feature type="domain" description="DUF2264" evidence="2">
    <location>
        <begin position="374"/>
        <end position="636"/>
    </location>
</feature>
<dbReference type="InParanoid" id="W2S086"/>
<evidence type="ECO:0000313" key="4">
    <source>
        <dbReference type="Proteomes" id="UP000030752"/>
    </source>
</evidence>
<dbReference type="InterPro" id="IPR016624">
    <property type="entry name" value="UCP014753"/>
</dbReference>
<dbReference type="PIRSF" id="PIRSF014753">
    <property type="entry name" value="UCP014753"/>
    <property type="match status" value="1"/>
</dbReference>
<evidence type="ECO:0008006" key="5">
    <source>
        <dbReference type="Google" id="ProtNLM"/>
    </source>
</evidence>
<keyword evidence="4" id="KW-1185">Reference proteome</keyword>
<proteinExistence type="predicted"/>
<dbReference type="PANTHER" id="PTHR35339:SF4">
    <property type="entry name" value="LINALOOL DEHYDRATASE_ISOMERASE DOMAIN-CONTAINING PROTEIN"/>
    <property type="match status" value="1"/>
</dbReference>
<dbReference type="InterPro" id="IPR049237">
    <property type="entry name" value="DUF2264_C"/>
</dbReference>
<protein>
    <recommendedName>
        <fullName evidence="5">DUF2264 domain-containing protein</fullName>
    </recommendedName>
</protein>
<dbReference type="Pfam" id="PF10022">
    <property type="entry name" value="DUF2264"/>
    <property type="match status" value="1"/>
</dbReference>
<dbReference type="OrthoDB" id="5150166at2759"/>
<dbReference type="VEuPathDB" id="FungiDB:HMPREF1541_03944"/>